<organism evidence="2 3">
    <name type="scientific">Artemisia annua</name>
    <name type="common">Sweet wormwood</name>
    <dbReference type="NCBI Taxonomy" id="35608"/>
    <lineage>
        <taxon>Eukaryota</taxon>
        <taxon>Viridiplantae</taxon>
        <taxon>Streptophyta</taxon>
        <taxon>Embryophyta</taxon>
        <taxon>Tracheophyta</taxon>
        <taxon>Spermatophyta</taxon>
        <taxon>Magnoliopsida</taxon>
        <taxon>eudicotyledons</taxon>
        <taxon>Gunneridae</taxon>
        <taxon>Pentapetalae</taxon>
        <taxon>asterids</taxon>
        <taxon>campanulids</taxon>
        <taxon>Asterales</taxon>
        <taxon>Asteraceae</taxon>
        <taxon>Asteroideae</taxon>
        <taxon>Anthemideae</taxon>
        <taxon>Artemisiinae</taxon>
        <taxon>Artemisia</taxon>
    </lineage>
</organism>
<keyword evidence="1" id="KW-0472">Membrane</keyword>
<evidence type="ECO:0000313" key="3">
    <source>
        <dbReference type="Proteomes" id="UP000245207"/>
    </source>
</evidence>
<dbReference type="EMBL" id="PKPP01012002">
    <property type="protein sequence ID" value="PWA43139.1"/>
    <property type="molecule type" value="Genomic_DNA"/>
</dbReference>
<dbReference type="PANTHER" id="PTHR46610:SF20">
    <property type="entry name" value="OS05G0181300 PROTEIN"/>
    <property type="match status" value="1"/>
</dbReference>
<evidence type="ECO:0000313" key="2">
    <source>
        <dbReference type="EMBL" id="PWA43139.1"/>
    </source>
</evidence>
<keyword evidence="3" id="KW-1185">Reference proteome</keyword>
<feature type="transmembrane region" description="Helical" evidence="1">
    <location>
        <begin position="54"/>
        <end position="75"/>
    </location>
</feature>
<dbReference type="OrthoDB" id="1740076at2759"/>
<feature type="transmembrane region" description="Helical" evidence="1">
    <location>
        <begin position="28"/>
        <end position="47"/>
    </location>
</feature>
<accession>A0A2U1L299</accession>
<feature type="transmembrane region" description="Helical" evidence="1">
    <location>
        <begin position="118"/>
        <end position="136"/>
    </location>
</feature>
<gene>
    <name evidence="2" type="ORF">CTI12_AA538680</name>
</gene>
<dbReference type="AlphaFoldDB" id="A0A2U1L299"/>
<dbReference type="Proteomes" id="UP000245207">
    <property type="component" value="Unassembled WGS sequence"/>
</dbReference>
<dbReference type="PANTHER" id="PTHR46610">
    <property type="entry name" value="OS05G0181300 PROTEIN"/>
    <property type="match status" value="1"/>
</dbReference>
<protein>
    <submittedName>
        <fullName evidence="2">Uncharacterized protein</fullName>
    </submittedName>
</protein>
<comment type="caution">
    <text evidence="2">The sequence shown here is derived from an EMBL/GenBank/DDBJ whole genome shotgun (WGS) entry which is preliminary data.</text>
</comment>
<sequence length="172" mass="20253">MGVHNKTTSIPSSTIQKDPHELNDDFRIPFLFLIMMPNTVGTITKAIRHNDYSLAIFCVSLFVCFFLLQFCLSKYLSLPKNESTKKFWLKLNMWFLYTAISFGFVYQFTDFFPMHIMVTLYAVVMLCSSFLFYVFVVDDLVKYWKNWRHGEYARLVTEVGTLDNDRSVLEKV</sequence>
<proteinExistence type="predicted"/>
<feature type="transmembrane region" description="Helical" evidence="1">
    <location>
        <begin position="87"/>
        <end position="106"/>
    </location>
</feature>
<reference evidence="2 3" key="1">
    <citation type="journal article" date="2018" name="Mol. Plant">
        <title>The genome of Artemisia annua provides insight into the evolution of Asteraceae family and artemisinin biosynthesis.</title>
        <authorList>
            <person name="Shen Q."/>
            <person name="Zhang L."/>
            <person name="Liao Z."/>
            <person name="Wang S."/>
            <person name="Yan T."/>
            <person name="Shi P."/>
            <person name="Liu M."/>
            <person name="Fu X."/>
            <person name="Pan Q."/>
            <person name="Wang Y."/>
            <person name="Lv Z."/>
            <person name="Lu X."/>
            <person name="Zhang F."/>
            <person name="Jiang W."/>
            <person name="Ma Y."/>
            <person name="Chen M."/>
            <person name="Hao X."/>
            <person name="Li L."/>
            <person name="Tang Y."/>
            <person name="Lv G."/>
            <person name="Zhou Y."/>
            <person name="Sun X."/>
            <person name="Brodelius P.E."/>
            <person name="Rose J.K.C."/>
            <person name="Tang K."/>
        </authorList>
    </citation>
    <scope>NUCLEOTIDE SEQUENCE [LARGE SCALE GENOMIC DNA]</scope>
    <source>
        <strain evidence="3">cv. Huhao1</strain>
        <tissue evidence="2">Leaf</tissue>
    </source>
</reference>
<keyword evidence="1" id="KW-0812">Transmembrane</keyword>
<evidence type="ECO:0000256" key="1">
    <source>
        <dbReference type="SAM" id="Phobius"/>
    </source>
</evidence>
<keyword evidence="1" id="KW-1133">Transmembrane helix</keyword>
<name>A0A2U1L299_ARTAN</name>
<dbReference type="InterPro" id="IPR045501">
    <property type="entry name" value="DUF6490"/>
</dbReference>